<dbReference type="AlphaFoldDB" id="A0A8X8WUT2"/>
<dbReference type="CDD" id="cd01960">
    <property type="entry name" value="nsLTP1"/>
    <property type="match status" value="1"/>
</dbReference>
<dbReference type="InterPro" id="IPR016140">
    <property type="entry name" value="Bifunc_inhib/LTP/seed_store"/>
</dbReference>
<dbReference type="Proteomes" id="UP000298416">
    <property type="component" value="Unassembled WGS sequence"/>
</dbReference>
<evidence type="ECO:0000259" key="5">
    <source>
        <dbReference type="SMART" id="SM00499"/>
    </source>
</evidence>
<name>A0A8X8WUT2_SALSN</name>
<dbReference type="GO" id="GO:0006869">
    <property type="term" value="P:lipid transport"/>
    <property type="evidence" value="ECO:0007669"/>
    <property type="project" value="InterPro"/>
</dbReference>
<dbReference type="InterPro" id="IPR036312">
    <property type="entry name" value="Bifun_inhib/LTP/seed_sf"/>
</dbReference>
<evidence type="ECO:0000256" key="2">
    <source>
        <dbReference type="ARBA" id="ARBA00022448"/>
    </source>
</evidence>
<dbReference type="InterPro" id="IPR000528">
    <property type="entry name" value="Plant_nsLTP"/>
</dbReference>
<evidence type="ECO:0000256" key="4">
    <source>
        <dbReference type="RuleBase" id="RU000628"/>
    </source>
</evidence>
<dbReference type="EMBL" id="PNBA02000014">
    <property type="protein sequence ID" value="KAG6400554.1"/>
    <property type="molecule type" value="Genomic_DNA"/>
</dbReference>
<gene>
    <name evidence="6" type="ORF">SASPL_137394</name>
</gene>
<comment type="similarity">
    <text evidence="1 4">Belongs to the plant LTP family.</text>
</comment>
<evidence type="ECO:0000256" key="1">
    <source>
        <dbReference type="ARBA" id="ARBA00009748"/>
    </source>
</evidence>
<evidence type="ECO:0000313" key="6">
    <source>
        <dbReference type="EMBL" id="KAG6400554.1"/>
    </source>
</evidence>
<reference evidence="6" key="1">
    <citation type="submission" date="2018-01" db="EMBL/GenBank/DDBJ databases">
        <authorList>
            <person name="Mao J.F."/>
        </authorList>
    </citation>
    <scope>NUCLEOTIDE SEQUENCE</scope>
    <source>
        <strain evidence="6">Huo1</strain>
        <tissue evidence="6">Leaf</tissue>
    </source>
</reference>
<protein>
    <recommendedName>
        <fullName evidence="4">Non-specific lipid-transfer protein</fullName>
    </recommendedName>
</protein>
<dbReference type="SUPFAM" id="SSF47699">
    <property type="entry name" value="Bifunctional inhibitor/lipid-transfer protein/seed storage 2S albumin"/>
    <property type="match status" value="1"/>
</dbReference>
<sequence>MENSPRSECYSPSALPDSAEDSYFTIPGAIVHLIDTHYSVELAAGDLQIIRLRQGDNSGAVLVAVSDEIDMPSFTQAILFLAVLAAVVAPSRAITCSDVMKDLRPCINYLKSGSGTPPSPCCTGASSLASAATTTADKQTACNCIKNAAKSITIKPELAKALPGNCGISMPFQISPNVDCSK</sequence>
<accession>A0A8X8WUT2</accession>
<dbReference type="PRINTS" id="PR00382">
    <property type="entry name" value="LIPIDTRNSFER"/>
</dbReference>
<feature type="domain" description="Bifunctional inhibitor/plant lipid transfer protein/seed storage helical" evidence="5">
    <location>
        <begin position="96"/>
        <end position="180"/>
    </location>
</feature>
<keyword evidence="3 4" id="KW-0446">Lipid-binding</keyword>
<dbReference type="Pfam" id="PF00234">
    <property type="entry name" value="Tryp_alpha_amyl"/>
    <property type="match status" value="1"/>
</dbReference>
<reference evidence="6" key="2">
    <citation type="submission" date="2020-08" db="EMBL/GenBank/DDBJ databases">
        <title>Plant Genome Project.</title>
        <authorList>
            <person name="Zhang R.-G."/>
        </authorList>
    </citation>
    <scope>NUCLEOTIDE SEQUENCE</scope>
    <source>
        <strain evidence="6">Huo1</strain>
        <tissue evidence="6">Leaf</tissue>
    </source>
</reference>
<dbReference type="GO" id="GO:0008289">
    <property type="term" value="F:lipid binding"/>
    <property type="evidence" value="ECO:0007669"/>
    <property type="project" value="UniProtKB-KW"/>
</dbReference>
<evidence type="ECO:0000313" key="7">
    <source>
        <dbReference type="Proteomes" id="UP000298416"/>
    </source>
</evidence>
<proteinExistence type="inferred from homology"/>
<evidence type="ECO:0000256" key="3">
    <source>
        <dbReference type="ARBA" id="ARBA00023121"/>
    </source>
</evidence>
<comment type="function">
    <text evidence="4">Plant non-specific lipid-transfer proteins transfer phospholipids as well as galactolipids across membranes. May play a role in wax or cutin deposition in the cell walls of expanding epidermal cells and certain secretory tissues.</text>
</comment>
<keyword evidence="2 4" id="KW-0813">Transport</keyword>
<dbReference type="Gene3D" id="1.10.110.10">
    <property type="entry name" value="Plant lipid-transfer and hydrophobic proteins"/>
    <property type="match status" value="1"/>
</dbReference>
<organism evidence="6">
    <name type="scientific">Salvia splendens</name>
    <name type="common">Scarlet sage</name>
    <dbReference type="NCBI Taxonomy" id="180675"/>
    <lineage>
        <taxon>Eukaryota</taxon>
        <taxon>Viridiplantae</taxon>
        <taxon>Streptophyta</taxon>
        <taxon>Embryophyta</taxon>
        <taxon>Tracheophyta</taxon>
        <taxon>Spermatophyta</taxon>
        <taxon>Magnoliopsida</taxon>
        <taxon>eudicotyledons</taxon>
        <taxon>Gunneridae</taxon>
        <taxon>Pentapetalae</taxon>
        <taxon>asterids</taxon>
        <taxon>lamiids</taxon>
        <taxon>Lamiales</taxon>
        <taxon>Lamiaceae</taxon>
        <taxon>Nepetoideae</taxon>
        <taxon>Mentheae</taxon>
        <taxon>Salviinae</taxon>
        <taxon>Salvia</taxon>
        <taxon>Salvia subgen. Calosphace</taxon>
        <taxon>core Calosphace</taxon>
    </lineage>
</organism>
<comment type="caution">
    <text evidence="6">The sequence shown here is derived from an EMBL/GenBank/DDBJ whole genome shotgun (WGS) entry which is preliminary data.</text>
</comment>
<keyword evidence="7" id="KW-1185">Reference proteome</keyword>
<dbReference type="PANTHER" id="PTHR33076">
    <property type="entry name" value="NON-SPECIFIC LIPID-TRANSFER PROTEIN 2-RELATED"/>
    <property type="match status" value="1"/>
</dbReference>
<dbReference type="SMART" id="SM00499">
    <property type="entry name" value="AAI"/>
    <property type="match status" value="1"/>
</dbReference>